<keyword evidence="9" id="KW-1185">Reference proteome</keyword>
<evidence type="ECO:0000259" key="7">
    <source>
        <dbReference type="PROSITE" id="PS50405"/>
    </source>
</evidence>
<dbReference type="Gene3D" id="1.20.1050.10">
    <property type="match status" value="1"/>
</dbReference>
<dbReference type="Pfam" id="PF00043">
    <property type="entry name" value="GST_C"/>
    <property type="match status" value="1"/>
</dbReference>
<dbReference type="SFLD" id="SFLDS00019">
    <property type="entry name" value="Glutathione_Transferase_(cytos"/>
    <property type="match status" value="1"/>
</dbReference>
<evidence type="ECO:0000256" key="3">
    <source>
        <dbReference type="ARBA" id="ARBA00022490"/>
    </source>
</evidence>
<comment type="subcellular location">
    <subcellularLocation>
        <location evidence="1">Cytoplasm</location>
    </subcellularLocation>
</comment>
<evidence type="ECO:0000256" key="5">
    <source>
        <dbReference type="ARBA" id="ARBA00047960"/>
    </source>
</evidence>
<gene>
    <name evidence="8" type="ORF">NQ314_010286</name>
</gene>
<dbReference type="InterPro" id="IPR036282">
    <property type="entry name" value="Glutathione-S-Trfase_C_sf"/>
</dbReference>
<comment type="similarity">
    <text evidence="2">Belongs to the GST superfamily. Theta family.</text>
</comment>
<dbReference type="InterPro" id="IPR004045">
    <property type="entry name" value="Glutathione_S-Trfase_N"/>
</dbReference>
<feature type="domain" description="GST N-terminal" evidence="6">
    <location>
        <begin position="1"/>
        <end position="69"/>
    </location>
</feature>
<comment type="catalytic activity">
    <reaction evidence="5">
        <text>RX + glutathione = an S-substituted glutathione + a halide anion + H(+)</text>
        <dbReference type="Rhea" id="RHEA:16437"/>
        <dbReference type="ChEBI" id="CHEBI:15378"/>
        <dbReference type="ChEBI" id="CHEBI:16042"/>
        <dbReference type="ChEBI" id="CHEBI:17792"/>
        <dbReference type="ChEBI" id="CHEBI:57925"/>
        <dbReference type="ChEBI" id="CHEBI:90779"/>
        <dbReference type="EC" id="2.5.1.18"/>
    </reaction>
</comment>
<sequence length="216" mass="25503">MVLKYYFDLMSQPSRALYIFLKLTKIPFESCPVALRKGKKVPFIHDDNFKLAESIAIARYLTRAYPVNDHWYPKDSQRQAKMDEFLEWQHLNLRAFCTLYFQIKWLQPMITGKQPTPEQLNKSEDDMVNTLNRFVEYFLKDGPFINGAAKISFSDILAACEIEQLRIASYEPREDRPILKNWIENVRNDCNPYYDEAHKLVNNLVDRAKKDVQAKL</sequence>
<organism evidence="8 9">
    <name type="scientific">Rhamnusium bicolor</name>
    <dbReference type="NCBI Taxonomy" id="1586634"/>
    <lineage>
        <taxon>Eukaryota</taxon>
        <taxon>Metazoa</taxon>
        <taxon>Ecdysozoa</taxon>
        <taxon>Arthropoda</taxon>
        <taxon>Hexapoda</taxon>
        <taxon>Insecta</taxon>
        <taxon>Pterygota</taxon>
        <taxon>Neoptera</taxon>
        <taxon>Endopterygota</taxon>
        <taxon>Coleoptera</taxon>
        <taxon>Polyphaga</taxon>
        <taxon>Cucujiformia</taxon>
        <taxon>Chrysomeloidea</taxon>
        <taxon>Cerambycidae</taxon>
        <taxon>Lepturinae</taxon>
        <taxon>Rhagiini</taxon>
        <taxon>Rhamnusium</taxon>
    </lineage>
</organism>
<dbReference type="PANTHER" id="PTHR43917:SF8">
    <property type="entry name" value="GH16740P-RELATED"/>
    <property type="match status" value="1"/>
</dbReference>
<dbReference type="PROSITE" id="PS50404">
    <property type="entry name" value="GST_NTER"/>
    <property type="match status" value="1"/>
</dbReference>
<keyword evidence="3" id="KW-0963">Cytoplasm</keyword>
<accession>A0AAV8XT75</accession>
<evidence type="ECO:0000313" key="9">
    <source>
        <dbReference type="Proteomes" id="UP001162156"/>
    </source>
</evidence>
<dbReference type="InterPro" id="IPR004046">
    <property type="entry name" value="GST_C"/>
</dbReference>
<dbReference type="InterPro" id="IPR040079">
    <property type="entry name" value="Glutathione_S-Trfase"/>
</dbReference>
<evidence type="ECO:0000313" key="8">
    <source>
        <dbReference type="EMBL" id="KAJ8941749.1"/>
    </source>
</evidence>
<feature type="domain" description="GST C-terminal" evidence="7">
    <location>
        <begin position="75"/>
        <end position="212"/>
    </location>
</feature>
<dbReference type="InterPro" id="IPR051369">
    <property type="entry name" value="GST_Theta"/>
</dbReference>
<dbReference type="GO" id="GO:0006749">
    <property type="term" value="P:glutathione metabolic process"/>
    <property type="evidence" value="ECO:0007669"/>
    <property type="project" value="TreeGrafter"/>
</dbReference>
<reference evidence="8" key="1">
    <citation type="journal article" date="2023" name="Insect Mol. Biol.">
        <title>Genome sequencing provides insights into the evolution of gene families encoding plant cell wall-degrading enzymes in longhorned beetles.</title>
        <authorList>
            <person name="Shin N.R."/>
            <person name="Okamura Y."/>
            <person name="Kirsch R."/>
            <person name="Pauchet Y."/>
        </authorList>
    </citation>
    <scope>NUCLEOTIDE SEQUENCE</scope>
    <source>
        <strain evidence="8">RBIC_L_NR</strain>
    </source>
</reference>
<name>A0AAV8XT75_9CUCU</name>
<dbReference type="SUPFAM" id="SSF47616">
    <property type="entry name" value="GST C-terminal domain-like"/>
    <property type="match status" value="1"/>
</dbReference>
<dbReference type="GO" id="GO:0005737">
    <property type="term" value="C:cytoplasm"/>
    <property type="evidence" value="ECO:0007669"/>
    <property type="project" value="UniProtKB-SubCell"/>
</dbReference>
<dbReference type="FunFam" id="1.20.1050.10:FF:000039">
    <property type="entry name" value="Glutathione S-transferase theta-1"/>
    <property type="match status" value="1"/>
</dbReference>
<evidence type="ECO:0000259" key="6">
    <source>
        <dbReference type="PROSITE" id="PS50404"/>
    </source>
</evidence>
<dbReference type="PROSITE" id="PS50405">
    <property type="entry name" value="GST_CTER"/>
    <property type="match status" value="1"/>
</dbReference>
<comment type="caution">
    <text evidence="8">The sequence shown here is derived from an EMBL/GenBank/DDBJ whole genome shotgun (WGS) entry which is preliminary data.</text>
</comment>
<dbReference type="Proteomes" id="UP001162156">
    <property type="component" value="Unassembled WGS sequence"/>
</dbReference>
<dbReference type="InterPro" id="IPR040077">
    <property type="entry name" value="GST_C_Theta"/>
</dbReference>
<dbReference type="PANTHER" id="PTHR43917">
    <property type="match status" value="1"/>
</dbReference>
<dbReference type="Pfam" id="PF02798">
    <property type="entry name" value="GST_N"/>
    <property type="match status" value="1"/>
</dbReference>
<dbReference type="CDD" id="cd03183">
    <property type="entry name" value="GST_C_Theta"/>
    <property type="match status" value="1"/>
</dbReference>
<evidence type="ECO:0000256" key="4">
    <source>
        <dbReference type="ARBA" id="ARBA00022679"/>
    </source>
</evidence>
<dbReference type="AlphaFoldDB" id="A0AAV8XT75"/>
<protein>
    <submittedName>
        <fullName evidence="8">Uncharacterized protein</fullName>
    </submittedName>
</protein>
<dbReference type="InterPro" id="IPR010987">
    <property type="entry name" value="Glutathione-S-Trfase_C-like"/>
</dbReference>
<dbReference type="SUPFAM" id="SSF52833">
    <property type="entry name" value="Thioredoxin-like"/>
    <property type="match status" value="1"/>
</dbReference>
<proteinExistence type="inferred from homology"/>
<evidence type="ECO:0000256" key="2">
    <source>
        <dbReference type="ARBA" id="ARBA00009899"/>
    </source>
</evidence>
<evidence type="ECO:0000256" key="1">
    <source>
        <dbReference type="ARBA" id="ARBA00004496"/>
    </source>
</evidence>
<dbReference type="EMBL" id="JANEYF010002836">
    <property type="protein sequence ID" value="KAJ8941749.1"/>
    <property type="molecule type" value="Genomic_DNA"/>
</dbReference>
<dbReference type="Gene3D" id="3.40.30.10">
    <property type="entry name" value="Glutaredoxin"/>
    <property type="match status" value="1"/>
</dbReference>
<dbReference type="GO" id="GO:0004364">
    <property type="term" value="F:glutathione transferase activity"/>
    <property type="evidence" value="ECO:0007669"/>
    <property type="project" value="UniProtKB-EC"/>
</dbReference>
<dbReference type="InterPro" id="IPR036249">
    <property type="entry name" value="Thioredoxin-like_sf"/>
</dbReference>
<keyword evidence="4" id="KW-0808">Transferase</keyword>